<reference evidence="2" key="1">
    <citation type="submission" date="2022-02" db="EMBL/GenBank/DDBJ databases">
        <authorList>
            <person name="Henning P.M."/>
            <person name="McCubbin A.G."/>
            <person name="Shore J.S."/>
        </authorList>
    </citation>
    <scope>NUCLEOTIDE SEQUENCE</scope>
    <source>
        <strain evidence="2">F60SS</strain>
        <tissue evidence="2">Leaves</tissue>
    </source>
</reference>
<dbReference type="Proteomes" id="UP001141552">
    <property type="component" value="Unassembled WGS sequence"/>
</dbReference>
<dbReference type="Pfam" id="PF00652">
    <property type="entry name" value="Ricin_B_lectin"/>
    <property type="match status" value="1"/>
</dbReference>
<gene>
    <name evidence="2" type="ORF">Tsubulata_011486</name>
</gene>
<evidence type="ECO:0000313" key="2">
    <source>
        <dbReference type="EMBL" id="KAJ4849234.1"/>
    </source>
</evidence>
<sequence length="211" mass="23830">MVCTREMMKVYRVVIAAWVCWVLVVGTGRVCLSPAGLMLSELGRFSLNCGTTDDEYEQERENNIITTRISGPDGLCVEVANDHQALYHDDHHHDYEKEEVLLLSPCKSNTDHSLANQLWTSVKEDGTLRSYSNNWCVTMNYSSSQDDIVVVQECSIHLPEYYQHWELTSEGCIKNKASGLFLTVDYPTHRIMVAPFSPHPRAGDVDLLSSS</sequence>
<proteinExistence type="predicted"/>
<dbReference type="PROSITE" id="PS50231">
    <property type="entry name" value="RICIN_B_LECTIN"/>
    <property type="match status" value="1"/>
</dbReference>
<accession>A0A9Q0GII1</accession>
<protein>
    <recommendedName>
        <fullName evidence="1">Ricin B lectin domain-containing protein</fullName>
    </recommendedName>
</protein>
<feature type="domain" description="Ricin B lectin" evidence="1">
    <location>
        <begin position="78"/>
        <end position="187"/>
    </location>
</feature>
<dbReference type="AlphaFoldDB" id="A0A9Q0GII1"/>
<evidence type="ECO:0000259" key="1">
    <source>
        <dbReference type="Pfam" id="PF00652"/>
    </source>
</evidence>
<evidence type="ECO:0000313" key="3">
    <source>
        <dbReference type="Proteomes" id="UP001141552"/>
    </source>
</evidence>
<keyword evidence="3" id="KW-1185">Reference proteome</keyword>
<dbReference type="InterPro" id="IPR000772">
    <property type="entry name" value="Ricin_B_lectin"/>
</dbReference>
<reference evidence="2" key="2">
    <citation type="journal article" date="2023" name="Plants (Basel)">
        <title>Annotation of the Turnera subulata (Passifloraceae) Draft Genome Reveals the S-Locus Evolved after the Divergence of Turneroideae from Passifloroideae in a Stepwise Manner.</title>
        <authorList>
            <person name="Henning P.M."/>
            <person name="Roalson E.H."/>
            <person name="Mir W."/>
            <person name="McCubbin A.G."/>
            <person name="Shore J.S."/>
        </authorList>
    </citation>
    <scope>NUCLEOTIDE SEQUENCE</scope>
    <source>
        <strain evidence="2">F60SS</strain>
    </source>
</reference>
<dbReference type="InterPro" id="IPR035992">
    <property type="entry name" value="Ricin_B-like_lectins"/>
</dbReference>
<dbReference type="Gene3D" id="2.80.10.50">
    <property type="match status" value="1"/>
</dbReference>
<dbReference type="EMBL" id="JAKUCV010000669">
    <property type="protein sequence ID" value="KAJ4849234.1"/>
    <property type="molecule type" value="Genomic_DNA"/>
</dbReference>
<organism evidence="2 3">
    <name type="scientific">Turnera subulata</name>
    <dbReference type="NCBI Taxonomy" id="218843"/>
    <lineage>
        <taxon>Eukaryota</taxon>
        <taxon>Viridiplantae</taxon>
        <taxon>Streptophyta</taxon>
        <taxon>Embryophyta</taxon>
        <taxon>Tracheophyta</taxon>
        <taxon>Spermatophyta</taxon>
        <taxon>Magnoliopsida</taxon>
        <taxon>eudicotyledons</taxon>
        <taxon>Gunneridae</taxon>
        <taxon>Pentapetalae</taxon>
        <taxon>rosids</taxon>
        <taxon>fabids</taxon>
        <taxon>Malpighiales</taxon>
        <taxon>Passifloraceae</taxon>
        <taxon>Turnera</taxon>
    </lineage>
</organism>
<name>A0A9Q0GII1_9ROSI</name>
<comment type="caution">
    <text evidence="2">The sequence shown here is derived from an EMBL/GenBank/DDBJ whole genome shotgun (WGS) entry which is preliminary data.</text>
</comment>
<dbReference type="OrthoDB" id="1642280at2759"/>
<dbReference type="SUPFAM" id="SSF50370">
    <property type="entry name" value="Ricin B-like lectins"/>
    <property type="match status" value="1"/>
</dbReference>